<dbReference type="EMBL" id="CADEHS020000003">
    <property type="protein sequence ID" value="CAG9939287.1"/>
    <property type="molecule type" value="Genomic_DNA"/>
</dbReference>
<protein>
    <submittedName>
        <fullName evidence="1">Uncharacterized protein</fullName>
    </submittedName>
</protein>
<keyword evidence="2" id="KW-1185">Reference proteome</keyword>
<accession>A0ACA9TEQ4</accession>
<evidence type="ECO:0000313" key="2">
    <source>
        <dbReference type="Proteomes" id="UP000836387"/>
    </source>
</evidence>
<name>A0ACA9TEQ4_BIOOC</name>
<comment type="caution">
    <text evidence="1">The sequence shown here is derived from an EMBL/GenBank/DDBJ whole genome shotgun (WGS) entry which is preliminary data.</text>
</comment>
<organism evidence="1 2">
    <name type="scientific">Clonostachys rosea f. rosea IK726</name>
    <dbReference type="NCBI Taxonomy" id="1349383"/>
    <lineage>
        <taxon>Eukaryota</taxon>
        <taxon>Fungi</taxon>
        <taxon>Dikarya</taxon>
        <taxon>Ascomycota</taxon>
        <taxon>Pezizomycotina</taxon>
        <taxon>Sordariomycetes</taxon>
        <taxon>Hypocreomycetidae</taxon>
        <taxon>Hypocreales</taxon>
        <taxon>Bionectriaceae</taxon>
        <taxon>Clonostachys</taxon>
    </lineage>
</organism>
<reference evidence="1" key="1">
    <citation type="submission" date="2020-04" db="EMBL/GenBank/DDBJ databases">
        <authorList>
            <person name="Broberg M."/>
        </authorList>
    </citation>
    <scope>NUCLEOTIDE SEQUENCE</scope>
</reference>
<reference evidence="1" key="2">
    <citation type="submission" date="2021-10" db="EMBL/GenBank/DDBJ databases">
        <authorList>
            <person name="Piombo E."/>
        </authorList>
    </citation>
    <scope>NUCLEOTIDE SEQUENCE</scope>
</reference>
<evidence type="ECO:0000313" key="1">
    <source>
        <dbReference type="EMBL" id="CAG9939287.1"/>
    </source>
</evidence>
<proteinExistence type="predicted"/>
<gene>
    <name evidence="1" type="ORF">CRV2_00007722</name>
</gene>
<dbReference type="Proteomes" id="UP000836387">
    <property type="component" value="Unassembled WGS sequence"/>
</dbReference>
<sequence>MSLHPALSFGASQPPRPLLLQPSLLASPPASPPARSSSDSFAGNVLNSCLSLQSLMTAPTGTASDQLPHTWDQLPTPPLPHANLPLKLRLRRPANVDKTNSAPATPRRIVKRGTASRRLQKRRRCPQTQDHIGRDDSDALDSETSDLELDLESSSPTTPTLAPKELSAPATPKRARIAPEQLPLGLERADFHEAYIRDPNRSVDQQKPGTDLEVETDGQLWSAEDTRILFEVVLPMCKNKLSKREWQEVGQILGRDHHSTSLRFKSLIDKGEVEVKGRAKKTHGTW</sequence>